<keyword evidence="2" id="KW-0812">Transmembrane</keyword>
<protein>
    <submittedName>
        <fullName evidence="4">Dihydroorotase-like cyclic amidohydrolase</fullName>
    </submittedName>
</protein>
<dbReference type="SUPFAM" id="SSF51338">
    <property type="entry name" value="Composite domain of metallo-dependent hydrolases"/>
    <property type="match status" value="1"/>
</dbReference>
<evidence type="ECO:0000256" key="2">
    <source>
        <dbReference type="SAM" id="Phobius"/>
    </source>
</evidence>
<evidence type="ECO:0000259" key="3">
    <source>
        <dbReference type="Pfam" id="PF07969"/>
    </source>
</evidence>
<feature type="transmembrane region" description="Helical" evidence="2">
    <location>
        <begin position="17"/>
        <end position="35"/>
    </location>
</feature>
<reference evidence="4 5" key="1">
    <citation type="submission" date="2019-07" db="EMBL/GenBank/DDBJ databases">
        <title>Genomic Encyclopedia of Type Strains, Phase III (KMG-III): the genomes of soil and plant-associated and newly described type strains.</title>
        <authorList>
            <person name="Whitman W."/>
        </authorList>
    </citation>
    <scope>NUCLEOTIDE SEQUENCE [LARGE SCALE GENOMIC DNA]</scope>
    <source>
        <strain evidence="4 5">BL24</strain>
    </source>
</reference>
<dbReference type="Pfam" id="PF07969">
    <property type="entry name" value="Amidohydro_3"/>
    <property type="match status" value="1"/>
</dbReference>
<dbReference type="Gene3D" id="2.30.40.10">
    <property type="entry name" value="Urease, subunit C, domain 1"/>
    <property type="match status" value="2"/>
</dbReference>
<dbReference type="RefSeq" id="WP_246183342.1">
    <property type="nucleotide sequence ID" value="NZ_VNHS01000004.1"/>
</dbReference>
<evidence type="ECO:0000313" key="4">
    <source>
        <dbReference type="EMBL" id="TYP75359.1"/>
    </source>
</evidence>
<evidence type="ECO:0000313" key="5">
    <source>
        <dbReference type="Proteomes" id="UP000323257"/>
    </source>
</evidence>
<dbReference type="PANTHER" id="PTHR11647">
    <property type="entry name" value="HYDRANTOINASE/DIHYDROPYRIMIDINASE FAMILY MEMBER"/>
    <property type="match status" value="1"/>
</dbReference>
<keyword evidence="2" id="KW-1133">Transmembrane helix</keyword>
<dbReference type="AlphaFoldDB" id="A0A5S5C852"/>
<sequence length="684" mass="73642">MSSRQDRNKRGRGSMRGIMVIAIVLVLGFAGYLAYSMTQEDSQSPGNTVEQGSGNGGTGGNAEDANNGQAGGTNAPGSGGENAGEGEGEATDKPEQTPAELLEATVTEADLAKEYDIVITGGRVINPETKLDQEGLNVGVTDGTVGVVTSKTLKGKKTIDAKGLVVSPGFIDNLSYDPNPLGVWQKIGDGVTSNIAMHGGTSTPKAWYAHYERDMPPVHFGASYFYTQARNQFKLSRYDAAKPEQIAKLREQAEEALNNGALGISFSLEYVPGISAEEIISLMELANEYNVPVYFHGRYSDAEAPGTELEGTQELIDYGEKTGAAVHIDHINSTGGTFSMQEALGMIEKARAEGYDITACVYPYDYWGTYLNSARFDEGWQERFRISYDDLQIAGTTERLTKESFAKYQKEGKLAVAYAIPAEAVVQAFQAPFVMIGSDAILEPSNNNHPRASGTFARTLGMYVRDQKVMSLMDGIAKLSLMPAQRLEKQAPALRKKGRIAKGMDADIVIFNPNTVTDKSTVENPELMSAGIDYVLVAGQVVLDHGTMNKKVRLGEPLRSQFQRVGANTAAGTLQWEGASYPVLSYNQASYVDVEALAEHGYTLTWDEVTKTFALAKGEGGQTAGTAGQMPKNGELMLERGYRVVSGEASSELLSIGKREFAPVSFLTTLGLAAENDGDAWTIE</sequence>
<comment type="caution">
    <text evidence="4">The sequence shown here is derived from an EMBL/GenBank/DDBJ whole genome shotgun (WGS) entry which is preliminary data.</text>
</comment>
<dbReference type="InterPro" id="IPR011059">
    <property type="entry name" value="Metal-dep_hydrolase_composite"/>
</dbReference>
<keyword evidence="4" id="KW-0378">Hydrolase</keyword>
<feature type="domain" description="Amidohydrolase 3" evidence="3">
    <location>
        <begin position="337"/>
        <end position="542"/>
    </location>
</feature>
<feature type="region of interest" description="Disordered" evidence="1">
    <location>
        <begin position="40"/>
        <end position="96"/>
    </location>
</feature>
<dbReference type="Gene3D" id="3.20.20.140">
    <property type="entry name" value="Metal-dependent hydrolases"/>
    <property type="match status" value="1"/>
</dbReference>
<name>A0A5S5C852_9BACL</name>
<feature type="compositionally biased region" description="Polar residues" evidence="1">
    <location>
        <begin position="40"/>
        <end position="51"/>
    </location>
</feature>
<proteinExistence type="predicted"/>
<accession>A0A5S5C852</accession>
<dbReference type="PANTHER" id="PTHR11647:SF1">
    <property type="entry name" value="COLLAPSIN RESPONSE MEDIATOR PROTEIN"/>
    <property type="match status" value="1"/>
</dbReference>
<dbReference type="SUPFAM" id="SSF51556">
    <property type="entry name" value="Metallo-dependent hydrolases"/>
    <property type="match status" value="1"/>
</dbReference>
<dbReference type="GO" id="GO:0016810">
    <property type="term" value="F:hydrolase activity, acting on carbon-nitrogen (but not peptide) bonds"/>
    <property type="evidence" value="ECO:0007669"/>
    <property type="project" value="InterPro"/>
</dbReference>
<keyword evidence="5" id="KW-1185">Reference proteome</keyword>
<dbReference type="InterPro" id="IPR050378">
    <property type="entry name" value="Metallo-dep_Hydrolases_sf"/>
</dbReference>
<organism evidence="4 5">
    <name type="scientific">Paenibacillus methanolicus</name>
    <dbReference type="NCBI Taxonomy" id="582686"/>
    <lineage>
        <taxon>Bacteria</taxon>
        <taxon>Bacillati</taxon>
        <taxon>Bacillota</taxon>
        <taxon>Bacilli</taxon>
        <taxon>Bacillales</taxon>
        <taxon>Paenibacillaceae</taxon>
        <taxon>Paenibacillus</taxon>
    </lineage>
</organism>
<gene>
    <name evidence="4" type="ORF">BCM02_10435</name>
</gene>
<dbReference type="EMBL" id="VNHS01000004">
    <property type="protein sequence ID" value="TYP75359.1"/>
    <property type="molecule type" value="Genomic_DNA"/>
</dbReference>
<dbReference type="NCBIfam" id="NF006560">
    <property type="entry name" value="PRK09061.1"/>
    <property type="match status" value="1"/>
</dbReference>
<evidence type="ECO:0000256" key="1">
    <source>
        <dbReference type="SAM" id="MobiDB-lite"/>
    </source>
</evidence>
<keyword evidence="2" id="KW-0472">Membrane</keyword>
<dbReference type="Proteomes" id="UP000323257">
    <property type="component" value="Unassembled WGS sequence"/>
</dbReference>
<dbReference type="InterPro" id="IPR013108">
    <property type="entry name" value="Amidohydro_3"/>
</dbReference>
<dbReference type="InterPro" id="IPR032466">
    <property type="entry name" value="Metal_Hydrolase"/>
</dbReference>